<evidence type="ECO:0000313" key="2">
    <source>
        <dbReference type="EMBL" id="OLP76237.1"/>
    </source>
</evidence>
<dbReference type="EMBL" id="LSRX01002090">
    <property type="protein sequence ID" value="OLP76237.1"/>
    <property type="molecule type" value="Genomic_DNA"/>
</dbReference>
<reference evidence="2 3" key="1">
    <citation type="submission" date="2016-02" db="EMBL/GenBank/DDBJ databases">
        <title>Genome analysis of coral dinoflagellate symbionts highlights evolutionary adaptations to a symbiotic lifestyle.</title>
        <authorList>
            <person name="Aranda M."/>
            <person name="Li Y."/>
            <person name="Liew Y.J."/>
            <person name="Baumgarten S."/>
            <person name="Simakov O."/>
            <person name="Wilson M."/>
            <person name="Piel J."/>
            <person name="Ashoor H."/>
            <person name="Bougouffa S."/>
            <person name="Bajic V.B."/>
            <person name="Ryu T."/>
            <person name="Ravasi T."/>
            <person name="Bayer T."/>
            <person name="Micklem G."/>
            <person name="Kim H."/>
            <person name="Bhak J."/>
            <person name="Lajeunesse T.C."/>
            <person name="Voolstra C.R."/>
        </authorList>
    </citation>
    <scope>NUCLEOTIDE SEQUENCE [LARGE SCALE GENOMIC DNA]</scope>
    <source>
        <strain evidence="2 3">CCMP2467</strain>
    </source>
</reference>
<feature type="compositionally biased region" description="Low complexity" evidence="1">
    <location>
        <begin position="125"/>
        <end position="147"/>
    </location>
</feature>
<gene>
    <name evidence="2" type="ORF">AK812_SmicGene43855</name>
</gene>
<feature type="compositionally biased region" description="Basic and acidic residues" evidence="1">
    <location>
        <begin position="227"/>
        <end position="241"/>
    </location>
</feature>
<proteinExistence type="predicted"/>
<dbReference type="AlphaFoldDB" id="A0A1Q9BZY2"/>
<comment type="caution">
    <text evidence="2">The sequence shown here is derived from an EMBL/GenBank/DDBJ whole genome shotgun (WGS) entry which is preliminary data.</text>
</comment>
<name>A0A1Q9BZY2_SYMMI</name>
<dbReference type="Proteomes" id="UP000186817">
    <property type="component" value="Unassembled WGS sequence"/>
</dbReference>
<evidence type="ECO:0000313" key="3">
    <source>
        <dbReference type="Proteomes" id="UP000186817"/>
    </source>
</evidence>
<evidence type="ECO:0000256" key="1">
    <source>
        <dbReference type="SAM" id="MobiDB-lite"/>
    </source>
</evidence>
<organism evidence="2 3">
    <name type="scientific">Symbiodinium microadriaticum</name>
    <name type="common">Dinoflagellate</name>
    <name type="synonym">Zooxanthella microadriatica</name>
    <dbReference type="NCBI Taxonomy" id="2951"/>
    <lineage>
        <taxon>Eukaryota</taxon>
        <taxon>Sar</taxon>
        <taxon>Alveolata</taxon>
        <taxon>Dinophyceae</taxon>
        <taxon>Suessiales</taxon>
        <taxon>Symbiodiniaceae</taxon>
        <taxon>Symbiodinium</taxon>
    </lineage>
</organism>
<sequence>MFVMCLGAVEVPNRGVLDISKHLPLPPQPTKEVIQPPQDAEASVNELLVQAVSASIAAPNRAVKRRVRQRFHKKLGAICTKEEFDEAVERFKVLEQRATAAPGGRRRGERGNGAANSSRAVPSIPAATSNNTPAPTVTAAPRAPVNPTPTQTIMVPVFYQVQPVMQKPAQTPQCTPQARPASLMPVAVAFAQPAVTSHVCAVQDVRKLHEQVQIEEESVKVSTADSTEQKDIGVQRLRGEE</sequence>
<keyword evidence="3" id="KW-1185">Reference proteome</keyword>
<accession>A0A1Q9BZY2</accession>
<dbReference type="OrthoDB" id="445829at2759"/>
<feature type="region of interest" description="Disordered" evidence="1">
    <location>
        <begin position="99"/>
        <end position="147"/>
    </location>
</feature>
<protein>
    <submittedName>
        <fullName evidence="2">Uncharacterized protein</fullName>
    </submittedName>
</protein>
<feature type="region of interest" description="Disordered" evidence="1">
    <location>
        <begin position="213"/>
        <end position="241"/>
    </location>
</feature>